<dbReference type="GO" id="GO:0016798">
    <property type="term" value="F:hydrolase activity, acting on glycosyl bonds"/>
    <property type="evidence" value="ECO:0007669"/>
    <property type="project" value="UniProtKB-KW"/>
</dbReference>
<gene>
    <name evidence="5" type="ORF">H9729_03785</name>
</gene>
<dbReference type="InterPro" id="IPR017853">
    <property type="entry name" value="GH"/>
</dbReference>
<sequence length="691" mass="77040">MKKRILLIILSSIFVFVGVFGFGGCDKQLADSENILSYNEDDAIIFDYSARDGTKTQYIKKFDQFATTWGFVGDQPGYIRTSSINQLSALKELNAESLRFDLFMGYTGLGYNIGKTSTQNGSTDAEYEQMMQVVRELEEQSVLPQLVVFACPAYAQSYGSWKSKPIAEKWQELCHNMAAYFKNKDIRIGAYEIWNEPDLGTEYFDGTWEDYIDTYISGAKGIKSADSDAFVEGMSASWIHKICSEKESGQQMTKWERFISRTAQENVLPDSISWHFYGREGELENIVGLGGDGENFSVYRNAILNALTASQTGTSENDDTVYTELATMQQNLNEFNIYQPLAESSAEMWNSAQVVPGMFNAIETLLAANDITRVNWATFLSEQRNGVGCSSIDTYSLQRYAAYHVNWMYGRLPVNRIIQPELENGLETFAAADNGRAGIIVYNTADQAKSAKIAFRGIPFEKGNVSVYLVDDEHITYSSKNEPYLAGYYKEVDVNRLTADLSLQKNAVYYIEINAADGKQSDLEYDNALRENIVRKDYYYPQRGDCTPYSEIHENSLTAYVAMNGNQEGTSASAVTLNGLSLADALTLDYETWGDPKAGENAALGLKLDFQTTEGYTKSVYYAFDGFETDITLPFGTEKKSSSVISLGSLDSGTVNIDLKQVAPDGWTGQMVVSYLIQNAGPEAVAKFVLY</sequence>
<dbReference type="AlphaFoldDB" id="A0A9D1ZUP0"/>
<dbReference type="Proteomes" id="UP000886750">
    <property type="component" value="Unassembled WGS sequence"/>
</dbReference>
<evidence type="ECO:0000256" key="3">
    <source>
        <dbReference type="ARBA" id="ARBA00023295"/>
    </source>
</evidence>
<dbReference type="InterPro" id="IPR049166">
    <property type="entry name" value="GH39_cat"/>
</dbReference>
<evidence type="ECO:0000256" key="2">
    <source>
        <dbReference type="ARBA" id="ARBA00022801"/>
    </source>
</evidence>
<evidence type="ECO:0000313" key="5">
    <source>
        <dbReference type="EMBL" id="HIY96786.1"/>
    </source>
</evidence>
<reference evidence="5" key="2">
    <citation type="submission" date="2021-04" db="EMBL/GenBank/DDBJ databases">
        <authorList>
            <person name="Gilroy R."/>
        </authorList>
    </citation>
    <scope>NUCLEOTIDE SEQUENCE</scope>
    <source>
        <strain evidence="5">1345</strain>
    </source>
</reference>
<proteinExistence type="inferred from homology"/>
<feature type="domain" description="Glycosyl hydrolases family 39 N-terminal catalytic" evidence="4">
    <location>
        <begin position="156"/>
        <end position="286"/>
    </location>
</feature>
<evidence type="ECO:0000259" key="4">
    <source>
        <dbReference type="Pfam" id="PF01229"/>
    </source>
</evidence>
<dbReference type="PROSITE" id="PS51257">
    <property type="entry name" value="PROKAR_LIPOPROTEIN"/>
    <property type="match status" value="1"/>
</dbReference>
<dbReference type="Gene3D" id="3.20.20.80">
    <property type="entry name" value="Glycosidases"/>
    <property type="match status" value="1"/>
</dbReference>
<name>A0A9D1ZUP0_9FIRM</name>
<evidence type="ECO:0000313" key="6">
    <source>
        <dbReference type="Proteomes" id="UP000886750"/>
    </source>
</evidence>
<comment type="similarity">
    <text evidence="1">Belongs to the glycosyl hydrolase 39 family.</text>
</comment>
<keyword evidence="3" id="KW-0326">Glycosidase</keyword>
<comment type="caution">
    <text evidence="5">The sequence shown here is derived from an EMBL/GenBank/DDBJ whole genome shotgun (WGS) entry which is preliminary data.</text>
</comment>
<evidence type="ECO:0000256" key="1">
    <source>
        <dbReference type="ARBA" id="ARBA00008875"/>
    </source>
</evidence>
<dbReference type="SUPFAM" id="SSF51445">
    <property type="entry name" value="(Trans)glycosidases"/>
    <property type="match status" value="1"/>
</dbReference>
<dbReference type="Pfam" id="PF01229">
    <property type="entry name" value="Glyco_hydro_39"/>
    <property type="match status" value="1"/>
</dbReference>
<accession>A0A9D1ZUP0</accession>
<organism evidence="5 6">
    <name type="scientific">Candidatus Borkfalkia excrementigallinarum</name>
    <dbReference type="NCBI Taxonomy" id="2838506"/>
    <lineage>
        <taxon>Bacteria</taxon>
        <taxon>Bacillati</taxon>
        <taxon>Bacillota</taxon>
        <taxon>Clostridia</taxon>
        <taxon>Christensenellales</taxon>
        <taxon>Christensenellaceae</taxon>
        <taxon>Candidatus Borkfalkia</taxon>
    </lineage>
</organism>
<keyword evidence="2" id="KW-0378">Hydrolase</keyword>
<reference evidence="5" key="1">
    <citation type="journal article" date="2021" name="PeerJ">
        <title>Extensive microbial diversity within the chicken gut microbiome revealed by metagenomics and culture.</title>
        <authorList>
            <person name="Gilroy R."/>
            <person name="Ravi A."/>
            <person name="Getino M."/>
            <person name="Pursley I."/>
            <person name="Horton D.L."/>
            <person name="Alikhan N.F."/>
            <person name="Baker D."/>
            <person name="Gharbi K."/>
            <person name="Hall N."/>
            <person name="Watson M."/>
            <person name="Adriaenssens E.M."/>
            <person name="Foster-Nyarko E."/>
            <person name="Jarju S."/>
            <person name="Secka A."/>
            <person name="Antonio M."/>
            <person name="Oren A."/>
            <person name="Chaudhuri R.R."/>
            <person name="La Ragione R."/>
            <person name="Hildebrand F."/>
            <person name="Pallen M.J."/>
        </authorList>
    </citation>
    <scope>NUCLEOTIDE SEQUENCE</scope>
    <source>
        <strain evidence="5">1345</strain>
    </source>
</reference>
<dbReference type="EMBL" id="DXCQ01000028">
    <property type="protein sequence ID" value="HIY96786.1"/>
    <property type="molecule type" value="Genomic_DNA"/>
</dbReference>
<protein>
    <recommendedName>
        <fullName evidence="4">Glycosyl hydrolases family 39 N-terminal catalytic domain-containing protein</fullName>
    </recommendedName>
</protein>